<gene>
    <name evidence="1" type="ORF">D6B99_08120</name>
</gene>
<sequence>MSSQQMMDRLNGHFYKYTFAIREATTRKKSTTYNNNAFTITFDPEYSRVNFKIANHTSSSIKIIWNETYIKVQDDSSKVIHANIPYSTKNNTLQPSEIEAGSSLQDIIIPVDYIKNENGKWVERNFYPETDQSNSQNTDWIMGLLGVDVFKLYLPIQINEQTQVYTFTFYPIEMEKGAKSFKH</sequence>
<reference evidence="1 2" key="1">
    <citation type="submission" date="2018-09" db="EMBL/GenBank/DDBJ databases">
        <title>Arachidicoccus sp. nov., a bacterium isolated from soil.</title>
        <authorList>
            <person name="Weon H.-Y."/>
            <person name="Kwon S.-W."/>
            <person name="Lee S.A."/>
        </authorList>
    </citation>
    <scope>NUCLEOTIDE SEQUENCE [LARGE SCALE GENOMIC DNA]</scope>
    <source>
        <strain evidence="1 2">KIS59-12</strain>
    </source>
</reference>
<dbReference type="OrthoDB" id="664594at2"/>
<proteinExistence type="predicted"/>
<organism evidence="1 2">
    <name type="scientific">Arachidicoccus soli</name>
    <dbReference type="NCBI Taxonomy" id="2341117"/>
    <lineage>
        <taxon>Bacteria</taxon>
        <taxon>Pseudomonadati</taxon>
        <taxon>Bacteroidota</taxon>
        <taxon>Chitinophagia</taxon>
        <taxon>Chitinophagales</taxon>
        <taxon>Chitinophagaceae</taxon>
        <taxon>Arachidicoccus</taxon>
    </lineage>
</organism>
<evidence type="ECO:0000313" key="1">
    <source>
        <dbReference type="EMBL" id="AYD47572.1"/>
    </source>
</evidence>
<dbReference type="EMBL" id="CP032489">
    <property type="protein sequence ID" value="AYD47572.1"/>
    <property type="molecule type" value="Genomic_DNA"/>
</dbReference>
<evidence type="ECO:0000313" key="2">
    <source>
        <dbReference type="Proteomes" id="UP000266118"/>
    </source>
</evidence>
<name>A0A386HPF0_9BACT</name>
<accession>A0A386HPF0</accession>
<dbReference type="KEGG" id="ark:D6B99_08120"/>
<keyword evidence="2" id="KW-1185">Reference proteome</keyword>
<protein>
    <submittedName>
        <fullName evidence="1">Uncharacterized protein</fullName>
    </submittedName>
</protein>
<dbReference type="AlphaFoldDB" id="A0A386HPF0"/>
<dbReference type="Proteomes" id="UP000266118">
    <property type="component" value="Chromosome"/>
</dbReference>